<gene>
    <name evidence="6" type="ordered locus">Abu_1868</name>
</gene>
<keyword evidence="7" id="KW-1185">Reference proteome</keyword>
<dbReference type="PROSITE" id="PS51755">
    <property type="entry name" value="OMPR_PHOB"/>
    <property type="match status" value="1"/>
</dbReference>
<proteinExistence type="predicted"/>
<dbReference type="InterPro" id="IPR052048">
    <property type="entry name" value="ST_Response_Regulator"/>
</dbReference>
<dbReference type="CDD" id="cd17536">
    <property type="entry name" value="REC_YesN-like"/>
    <property type="match status" value="1"/>
</dbReference>
<name>A8EVY3_ALIB4</name>
<dbReference type="EMBL" id="CP000361">
    <property type="protein sequence ID" value="ABV68106.1"/>
    <property type="molecule type" value="Genomic_DNA"/>
</dbReference>
<dbReference type="KEGG" id="abu:Abu_1868"/>
<dbReference type="GO" id="GO:0003677">
    <property type="term" value="F:DNA binding"/>
    <property type="evidence" value="ECO:0007669"/>
    <property type="project" value="UniProtKB-UniRule"/>
</dbReference>
<dbReference type="InterPro" id="IPR036388">
    <property type="entry name" value="WH-like_DNA-bd_sf"/>
</dbReference>
<evidence type="ECO:0000256" key="2">
    <source>
        <dbReference type="PROSITE-ProRule" id="PRU00169"/>
    </source>
</evidence>
<dbReference type="GO" id="GO:0000160">
    <property type="term" value="P:phosphorelay signal transduction system"/>
    <property type="evidence" value="ECO:0007669"/>
    <property type="project" value="InterPro"/>
</dbReference>
<keyword evidence="1 3" id="KW-0238">DNA-binding</keyword>
<dbReference type="Pfam" id="PF00072">
    <property type="entry name" value="Response_reg"/>
    <property type="match status" value="1"/>
</dbReference>
<keyword evidence="2" id="KW-0597">Phosphoprotein</keyword>
<evidence type="ECO:0000313" key="7">
    <source>
        <dbReference type="Proteomes" id="UP000001136"/>
    </source>
</evidence>
<sequence length="231" mass="27337">MYNCAMSRNEFKNIKVLFVEDEENIRINAVTYLRRLFEEVYEAKDANEAFEIIDNKKPHIIITDINMPKTNGLEMIRKIRKNDLYTKIIVLSAYTKTEYLLEAIELRLEKYLVKPIRHETIFPILSDCVNKIKNSKNIKYFSKDCYFDLSNKILYKNENIEKLSIKEVDLLSLLCENSDRLVDYDTIQSIVWNDDFMSEGALRTVARKLRKKLPKDCLYNFSKIGYKITTV</sequence>
<evidence type="ECO:0000256" key="1">
    <source>
        <dbReference type="ARBA" id="ARBA00023125"/>
    </source>
</evidence>
<dbReference type="InterPro" id="IPR001867">
    <property type="entry name" value="OmpR/PhoB-type_DNA-bd"/>
</dbReference>
<accession>A8EVY3</accession>
<feature type="domain" description="Response regulatory" evidence="4">
    <location>
        <begin position="15"/>
        <end position="129"/>
    </location>
</feature>
<dbReference type="STRING" id="367737.Abu_1868"/>
<dbReference type="InterPro" id="IPR011006">
    <property type="entry name" value="CheY-like_superfamily"/>
</dbReference>
<dbReference type="GO" id="GO:0006355">
    <property type="term" value="P:regulation of DNA-templated transcription"/>
    <property type="evidence" value="ECO:0007669"/>
    <property type="project" value="InterPro"/>
</dbReference>
<dbReference type="SMART" id="SM00862">
    <property type="entry name" value="Trans_reg_C"/>
    <property type="match status" value="1"/>
</dbReference>
<feature type="DNA-binding region" description="OmpR/PhoB-type" evidence="3">
    <location>
        <begin position="136"/>
        <end position="231"/>
    </location>
</feature>
<dbReference type="AlphaFoldDB" id="A8EVY3"/>
<reference evidence="6 7" key="1">
    <citation type="journal article" date="2007" name="PLoS ONE">
        <title>The complete genome sequence and analysis of the Epsilonproteobacterium Arcobacter butzleri.</title>
        <authorList>
            <person name="Miller W.G."/>
            <person name="Parker C.T."/>
            <person name="Rubenfield M."/>
            <person name="Mendz G.L."/>
            <person name="Woesten M.M.S.M."/>
            <person name="Ussery D.W."/>
            <person name="Stolz J.F."/>
            <person name="Binnewies T.T."/>
            <person name="Hallin P.F."/>
            <person name="Wang G."/>
            <person name="Malek J.A."/>
            <person name="Rogosin A."/>
            <person name="Stanker L.H."/>
            <person name="Mandrell R.E."/>
        </authorList>
    </citation>
    <scope>NUCLEOTIDE SEQUENCE [LARGE SCALE GENOMIC DNA]</scope>
    <source>
        <strain evidence="6 7">RM4018</strain>
    </source>
</reference>
<protein>
    <submittedName>
        <fullName evidence="6">Two-component response regulator</fullName>
    </submittedName>
</protein>
<dbReference type="eggNOG" id="COG0745">
    <property type="taxonomic scope" value="Bacteria"/>
</dbReference>
<dbReference type="Proteomes" id="UP000001136">
    <property type="component" value="Chromosome"/>
</dbReference>
<evidence type="ECO:0000256" key="3">
    <source>
        <dbReference type="PROSITE-ProRule" id="PRU01091"/>
    </source>
</evidence>
<dbReference type="InterPro" id="IPR001789">
    <property type="entry name" value="Sig_transdc_resp-reg_receiver"/>
</dbReference>
<dbReference type="Gene3D" id="1.10.10.10">
    <property type="entry name" value="Winged helix-like DNA-binding domain superfamily/Winged helix DNA-binding domain"/>
    <property type="match status" value="1"/>
</dbReference>
<dbReference type="SUPFAM" id="SSF52172">
    <property type="entry name" value="CheY-like"/>
    <property type="match status" value="1"/>
</dbReference>
<dbReference type="PROSITE" id="PS50110">
    <property type="entry name" value="RESPONSE_REGULATORY"/>
    <property type="match status" value="1"/>
</dbReference>
<organism evidence="6 7">
    <name type="scientific">Aliarcobacter butzleri (strain RM4018)</name>
    <name type="common">Arcobacter butzleri</name>
    <dbReference type="NCBI Taxonomy" id="367737"/>
    <lineage>
        <taxon>Bacteria</taxon>
        <taxon>Pseudomonadati</taxon>
        <taxon>Campylobacterota</taxon>
        <taxon>Epsilonproteobacteria</taxon>
        <taxon>Campylobacterales</taxon>
        <taxon>Arcobacteraceae</taxon>
        <taxon>Aliarcobacter</taxon>
    </lineage>
</organism>
<evidence type="ECO:0000313" key="6">
    <source>
        <dbReference type="EMBL" id="ABV68106.1"/>
    </source>
</evidence>
<dbReference type="Gene3D" id="3.40.50.2300">
    <property type="match status" value="1"/>
</dbReference>
<dbReference type="HOGENOM" id="CLU_000445_30_3_7"/>
<dbReference type="PANTHER" id="PTHR43228:SF1">
    <property type="entry name" value="TWO-COMPONENT RESPONSE REGULATOR ARR22"/>
    <property type="match status" value="1"/>
</dbReference>
<evidence type="ECO:0000259" key="5">
    <source>
        <dbReference type="PROSITE" id="PS51755"/>
    </source>
</evidence>
<dbReference type="PANTHER" id="PTHR43228">
    <property type="entry name" value="TWO-COMPONENT RESPONSE REGULATOR"/>
    <property type="match status" value="1"/>
</dbReference>
<dbReference type="SMART" id="SM00448">
    <property type="entry name" value="REC"/>
    <property type="match status" value="1"/>
</dbReference>
<dbReference type="Pfam" id="PF00486">
    <property type="entry name" value="Trans_reg_C"/>
    <property type="match status" value="1"/>
</dbReference>
<feature type="domain" description="OmpR/PhoB-type" evidence="5">
    <location>
        <begin position="136"/>
        <end position="231"/>
    </location>
</feature>
<feature type="modified residue" description="4-aspartylphosphate" evidence="2">
    <location>
        <position position="64"/>
    </location>
</feature>
<evidence type="ECO:0000259" key="4">
    <source>
        <dbReference type="PROSITE" id="PS50110"/>
    </source>
</evidence>